<dbReference type="SUPFAM" id="SSF56112">
    <property type="entry name" value="Protein kinase-like (PK-like)"/>
    <property type="match status" value="1"/>
</dbReference>
<dbReference type="EnsemblPlants" id="EMT02864">
    <property type="protein sequence ID" value="EMT02864"/>
    <property type="gene ID" value="F775_00282"/>
</dbReference>
<dbReference type="GO" id="GO:0005524">
    <property type="term" value="F:ATP binding"/>
    <property type="evidence" value="ECO:0007669"/>
    <property type="project" value="UniProtKB-UniRule"/>
</dbReference>
<evidence type="ECO:0000256" key="2">
    <source>
        <dbReference type="ARBA" id="ARBA00022527"/>
    </source>
</evidence>
<keyword evidence="9" id="KW-1133">Transmembrane helix</keyword>
<dbReference type="PROSITE" id="PS50011">
    <property type="entry name" value="PROTEIN_KINASE_DOM"/>
    <property type="match status" value="1"/>
</dbReference>
<keyword evidence="10" id="KW-0472">Membrane</keyword>
<evidence type="ECO:0000256" key="4">
    <source>
        <dbReference type="ARBA" id="ARBA00022692"/>
    </source>
</evidence>
<dbReference type="FunFam" id="1.10.510.10:FF:000084">
    <property type="entry name" value="Wall-associated receptor kinase 2"/>
    <property type="match status" value="1"/>
</dbReference>
<dbReference type="PANTHER" id="PTHR27005">
    <property type="entry name" value="WALL-ASSOCIATED RECEPTOR KINASE-LIKE 21"/>
    <property type="match status" value="1"/>
</dbReference>
<dbReference type="PANTHER" id="PTHR27005:SF477">
    <property type="entry name" value="OS04G0308100 PROTEIN"/>
    <property type="match status" value="1"/>
</dbReference>
<protein>
    <submittedName>
        <fullName evidence="11">Wall-associated receptor kinase-like protein 2</fullName>
    </submittedName>
</protein>
<dbReference type="Gene3D" id="3.30.200.20">
    <property type="entry name" value="Phosphorylase Kinase, domain 1"/>
    <property type="match status" value="1"/>
</dbReference>
<dbReference type="FunFam" id="3.30.200.20:FF:000043">
    <property type="entry name" value="Wall-associated receptor kinase 2"/>
    <property type="match status" value="1"/>
</dbReference>
<evidence type="ECO:0000256" key="9">
    <source>
        <dbReference type="ARBA" id="ARBA00022989"/>
    </source>
</evidence>
<keyword evidence="7" id="KW-0418">Kinase</keyword>
<dbReference type="GO" id="GO:0005886">
    <property type="term" value="C:plasma membrane"/>
    <property type="evidence" value="ECO:0007669"/>
    <property type="project" value="TreeGrafter"/>
</dbReference>
<dbReference type="InterPro" id="IPR017441">
    <property type="entry name" value="Protein_kinase_ATP_BS"/>
</dbReference>
<dbReference type="InterPro" id="IPR000719">
    <property type="entry name" value="Prot_kinase_dom"/>
</dbReference>
<evidence type="ECO:0000256" key="3">
    <source>
        <dbReference type="ARBA" id="ARBA00022679"/>
    </source>
</evidence>
<dbReference type="GO" id="GO:0007166">
    <property type="term" value="P:cell surface receptor signaling pathway"/>
    <property type="evidence" value="ECO:0007669"/>
    <property type="project" value="InterPro"/>
</dbReference>
<proteinExistence type="predicted"/>
<keyword evidence="8" id="KW-0067">ATP-binding</keyword>
<reference evidence="11" key="1">
    <citation type="submission" date="2015-06" db="UniProtKB">
        <authorList>
            <consortium name="EnsemblPlants"/>
        </authorList>
    </citation>
    <scope>IDENTIFICATION</scope>
</reference>
<keyword evidence="4" id="KW-0812">Transmembrane</keyword>
<evidence type="ECO:0000313" key="11">
    <source>
        <dbReference type="EnsemblPlants" id="EMT02864"/>
    </source>
</evidence>
<keyword evidence="3" id="KW-0808">Transferase</keyword>
<keyword evidence="6" id="KW-0547">Nucleotide-binding</keyword>
<dbReference type="InterPro" id="IPR045274">
    <property type="entry name" value="WAK-like"/>
</dbReference>
<name>N1QSG4_AEGTA</name>
<evidence type="ECO:0000256" key="8">
    <source>
        <dbReference type="ARBA" id="ARBA00022840"/>
    </source>
</evidence>
<sequence length="624" mass="68481">MSMVSAIHSARAYLNATRECYNSTGGFAGGNTNKAYMTLSDTPYLFSSTKNHFVALGCPNLGYYVNGCMSVCRPSDHAMPGLCTAVGCCQSEMPSGINFFEPTIRDFPPGGEDLSFYANSAPCHYVFLATRSGSATPTTSSSTAPTTSMCRSSTFRMHRFVTCLIKCVETALQTEDIGECQLKDKYPCYGTSGDFNVKNGCRPDDKFTLAPKVVTGVIVGLGAAFGMLLVGLSGIFVFYRWKRGIRKQQCKMYFQKNQGLLLEQLILSDENASNRTMIFSLEELEKATNNFDDTRIVGRGGHGMVYKGILSDQRVVAIKKSKLVEEAEINEFINEVAILSQINHRNIVKLFGCCLETEVPLLVSDFIPNGSLFDVLHGESVSGHSLSWDDCLRIALESAGALCYLHTSASISVFHCDVKSSTNILLDAYYTVKVSDFGASRTAPIHQTHVTTNVQGTYGYLDPEYYQTGQLNEKSDVYSFGVLLLELLTRKEPVFRSNAGGECYQNLSIYFISEIKVRAVGEVVATQVLEEATEDEINTIASLAEMCLCLRGEERPTMKQVESTLQYLRTKRLSSCQIGEGSDEEIQPLVTSCQPPTVPSSQPLAIQMAGKGHSQSSTTFFSLE</sequence>
<evidence type="ECO:0000256" key="6">
    <source>
        <dbReference type="ARBA" id="ARBA00022741"/>
    </source>
</evidence>
<dbReference type="PROSITE" id="PS00107">
    <property type="entry name" value="PROTEIN_KINASE_ATP"/>
    <property type="match status" value="1"/>
</dbReference>
<evidence type="ECO:0000256" key="10">
    <source>
        <dbReference type="ARBA" id="ARBA00023136"/>
    </source>
</evidence>
<keyword evidence="5" id="KW-0732">Signal</keyword>
<dbReference type="Gene3D" id="1.10.510.10">
    <property type="entry name" value="Transferase(Phosphotransferase) domain 1"/>
    <property type="match status" value="1"/>
</dbReference>
<dbReference type="AlphaFoldDB" id="N1QSG4"/>
<organism evidence="11">
    <name type="scientific">Aegilops tauschii</name>
    <name type="common">Tausch's goatgrass</name>
    <name type="synonym">Aegilops squarrosa</name>
    <dbReference type="NCBI Taxonomy" id="37682"/>
    <lineage>
        <taxon>Eukaryota</taxon>
        <taxon>Viridiplantae</taxon>
        <taxon>Streptophyta</taxon>
        <taxon>Embryophyta</taxon>
        <taxon>Tracheophyta</taxon>
        <taxon>Spermatophyta</taxon>
        <taxon>Magnoliopsida</taxon>
        <taxon>Liliopsida</taxon>
        <taxon>Poales</taxon>
        <taxon>Poaceae</taxon>
        <taxon>BOP clade</taxon>
        <taxon>Pooideae</taxon>
        <taxon>Triticodae</taxon>
        <taxon>Triticeae</taxon>
        <taxon>Triticinae</taxon>
        <taxon>Aegilops</taxon>
    </lineage>
</organism>
<accession>N1QSG4</accession>
<keyword evidence="2" id="KW-0723">Serine/threonine-protein kinase</keyword>
<evidence type="ECO:0000256" key="5">
    <source>
        <dbReference type="ARBA" id="ARBA00022729"/>
    </source>
</evidence>
<evidence type="ECO:0000256" key="1">
    <source>
        <dbReference type="ARBA" id="ARBA00004479"/>
    </source>
</evidence>
<dbReference type="Pfam" id="PF00069">
    <property type="entry name" value="Pkinase"/>
    <property type="match status" value="1"/>
</dbReference>
<evidence type="ECO:0000256" key="7">
    <source>
        <dbReference type="ARBA" id="ARBA00022777"/>
    </source>
</evidence>
<comment type="subcellular location">
    <subcellularLocation>
        <location evidence="1">Membrane</location>
        <topology evidence="1">Single-pass type I membrane protein</topology>
    </subcellularLocation>
</comment>
<dbReference type="InterPro" id="IPR011009">
    <property type="entry name" value="Kinase-like_dom_sf"/>
</dbReference>
<dbReference type="GO" id="GO:0004674">
    <property type="term" value="F:protein serine/threonine kinase activity"/>
    <property type="evidence" value="ECO:0007669"/>
    <property type="project" value="UniProtKB-KW"/>
</dbReference>